<dbReference type="RefSeq" id="WP_336480459.1">
    <property type="nucleotide sequence ID" value="NZ_JBAWSV010000001.1"/>
</dbReference>
<dbReference type="Pfam" id="PF01370">
    <property type="entry name" value="Epimerase"/>
    <property type="match status" value="1"/>
</dbReference>
<gene>
    <name evidence="4" type="ORF">WAX78_01000</name>
</gene>
<dbReference type="PANTHER" id="PTHR10366">
    <property type="entry name" value="NAD DEPENDENT EPIMERASE/DEHYDRATASE"/>
    <property type="match status" value="1"/>
</dbReference>
<dbReference type="Gene3D" id="3.40.50.720">
    <property type="entry name" value="NAD(P)-binding Rossmann-like Domain"/>
    <property type="match status" value="1"/>
</dbReference>
<proteinExistence type="inferred from homology"/>
<name>A0ABU8FQ05_9BACI</name>
<keyword evidence="1" id="KW-0560">Oxidoreductase</keyword>
<evidence type="ECO:0000256" key="1">
    <source>
        <dbReference type="ARBA" id="ARBA00023002"/>
    </source>
</evidence>
<accession>A0ABU8FQ05</accession>
<dbReference type="InterPro" id="IPR001509">
    <property type="entry name" value="Epimerase_deHydtase"/>
</dbReference>
<dbReference type="EMBL" id="JBAWSV010000001">
    <property type="protein sequence ID" value="MEI4828049.1"/>
    <property type="molecule type" value="Genomic_DNA"/>
</dbReference>
<evidence type="ECO:0000313" key="4">
    <source>
        <dbReference type="EMBL" id="MEI4828049.1"/>
    </source>
</evidence>
<evidence type="ECO:0000259" key="3">
    <source>
        <dbReference type="Pfam" id="PF01370"/>
    </source>
</evidence>
<protein>
    <submittedName>
        <fullName evidence="4">NAD-dependent epimerase/dehydratase family protein</fullName>
    </submittedName>
</protein>
<dbReference type="InterPro" id="IPR050425">
    <property type="entry name" value="NAD(P)_dehydrat-like"/>
</dbReference>
<organism evidence="4 5">
    <name type="scientific">Bacillus yunxiaonensis</name>
    <dbReference type="NCBI Taxonomy" id="3127665"/>
    <lineage>
        <taxon>Bacteria</taxon>
        <taxon>Bacillati</taxon>
        <taxon>Bacillota</taxon>
        <taxon>Bacilli</taxon>
        <taxon>Bacillales</taxon>
        <taxon>Bacillaceae</taxon>
        <taxon>Bacillus</taxon>
    </lineage>
</organism>
<sequence>MKKISLVTGANGHLGNNLVRELLKRGETVRASVRDLNDKEPFIGLDCEIVYADLRDKDSLHKALDGVNTLYQVAAVFKHWAQDPEKEIIIPNVEATQNIMEAAKEANVRKIVYVSSVAALSLDKTNLKGKIDETTWLENSHGNAYFDSKARAERTAWELAEKYDLDMVSVLPGAMIGGEFLKKTPTILAFDSILLGKMKVNYISEMTPIDVTDVVKGMITAAEKGVRGTRYILANEEPVTSDDIIKIAKKFIPSLEIPQKYTKEQLLNLADKLESEAKEKNTQPSLLRSQVELYYGGINRHYDLTTSRQDLNFNPKLGEVALEEYFKRVFASLRKKSL</sequence>
<reference evidence="4 5" key="1">
    <citation type="submission" date="2024-01" db="EMBL/GenBank/DDBJ databases">
        <title>Seven novel Bacillus-like species.</title>
        <authorList>
            <person name="Liu G."/>
        </authorList>
    </citation>
    <scope>NUCLEOTIDE SEQUENCE [LARGE SCALE GENOMIC DNA]</scope>
    <source>
        <strain evidence="4 5">FJAT-53711</strain>
    </source>
</reference>
<dbReference type="SUPFAM" id="SSF51735">
    <property type="entry name" value="NAD(P)-binding Rossmann-fold domains"/>
    <property type="match status" value="1"/>
</dbReference>
<dbReference type="PANTHER" id="PTHR10366:SF564">
    <property type="entry name" value="STEROL-4-ALPHA-CARBOXYLATE 3-DEHYDROGENASE, DECARBOXYLATING"/>
    <property type="match status" value="1"/>
</dbReference>
<comment type="caution">
    <text evidence="4">The sequence shown here is derived from an EMBL/GenBank/DDBJ whole genome shotgun (WGS) entry which is preliminary data.</text>
</comment>
<comment type="similarity">
    <text evidence="2">Belongs to the NAD(P)-dependent epimerase/dehydratase family. Dihydroflavonol-4-reductase subfamily.</text>
</comment>
<dbReference type="Proteomes" id="UP001367922">
    <property type="component" value="Unassembled WGS sequence"/>
</dbReference>
<keyword evidence="5" id="KW-1185">Reference proteome</keyword>
<evidence type="ECO:0000313" key="5">
    <source>
        <dbReference type="Proteomes" id="UP001367922"/>
    </source>
</evidence>
<evidence type="ECO:0000256" key="2">
    <source>
        <dbReference type="ARBA" id="ARBA00023445"/>
    </source>
</evidence>
<dbReference type="InterPro" id="IPR036291">
    <property type="entry name" value="NAD(P)-bd_dom_sf"/>
</dbReference>
<feature type="domain" description="NAD-dependent epimerase/dehydratase" evidence="3">
    <location>
        <begin position="6"/>
        <end position="231"/>
    </location>
</feature>